<protein>
    <submittedName>
        <fullName evidence="3">Cysteine-rich and transmembrane domain-containing protein A</fullName>
    </submittedName>
</protein>
<accession>A0A833VXR1</accession>
<organism evidence="3 4">
    <name type="scientific">Carex littledalei</name>
    <dbReference type="NCBI Taxonomy" id="544730"/>
    <lineage>
        <taxon>Eukaryota</taxon>
        <taxon>Viridiplantae</taxon>
        <taxon>Streptophyta</taxon>
        <taxon>Embryophyta</taxon>
        <taxon>Tracheophyta</taxon>
        <taxon>Spermatophyta</taxon>
        <taxon>Magnoliopsida</taxon>
        <taxon>Liliopsida</taxon>
        <taxon>Poales</taxon>
        <taxon>Cyperaceae</taxon>
        <taxon>Cyperoideae</taxon>
        <taxon>Cariceae</taxon>
        <taxon>Carex</taxon>
        <taxon>Carex subgen. Euthyceras</taxon>
    </lineage>
</organism>
<keyword evidence="4" id="KW-1185">Reference proteome</keyword>
<dbReference type="Proteomes" id="UP000623129">
    <property type="component" value="Unassembled WGS sequence"/>
</dbReference>
<evidence type="ECO:0000256" key="1">
    <source>
        <dbReference type="SAM" id="MobiDB-lite"/>
    </source>
</evidence>
<dbReference type="OrthoDB" id="651488at2759"/>
<feature type="transmembrane region" description="Helical" evidence="2">
    <location>
        <begin position="64"/>
        <end position="85"/>
    </location>
</feature>
<comment type="caution">
    <text evidence="3">The sequence shown here is derived from an EMBL/GenBank/DDBJ whole genome shotgun (WGS) entry which is preliminary data.</text>
</comment>
<feature type="region of interest" description="Disordered" evidence="1">
    <location>
        <begin position="1"/>
        <end position="39"/>
    </location>
</feature>
<evidence type="ECO:0000313" key="3">
    <source>
        <dbReference type="EMBL" id="KAF3336824.1"/>
    </source>
</evidence>
<dbReference type="EMBL" id="SWLB01000007">
    <property type="protein sequence ID" value="KAF3336824.1"/>
    <property type="molecule type" value="Genomic_DNA"/>
</dbReference>
<keyword evidence="2 3" id="KW-0812">Transmembrane</keyword>
<reference evidence="3" key="1">
    <citation type="submission" date="2020-01" db="EMBL/GenBank/DDBJ databases">
        <title>Genome sequence of Kobresia littledalei, the first chromosome-level genome in the family Cyperaceae.</title>
        <authorList>
            <person name="Qu G."/>
        </authorList>
    </citation>
    <scope>NUCLEOTIDE SEQUENCE</scope>
    <source>
        <strain evidence="3">C.B.Clarke</strain>
        <tissue evidence="3">Leaf</tissue>
    </source>
</reference>
<evidence type="ECO:0000313" key="4">
    <source>
        <dbReference type="Proteomes" id="UP000623129"/>
    </source>
</evidence>
<sequence>MENPSANKSNKNMPPPGYPTGQTMQPETKPVRPQTQARGEKGFVEGCIILTAHFSENNKTRLKILVNILYLSIIIMPFVKCVFSSEVYMTVAPLLQEAKQQEGGSASGKEAKPR</sequence>
<feature type="compositionally biased region" description="Polar residues" evidence="1">
    <location>
        <begin position="1"/>
        <end position="12"/>
    </location>
</feature>
<keyword evidence="2" id="KW-0472">Membrane</keyword>
<keyword evidence="2" id="KW-1133">Transmembrane helix</keyword>
<proteinExistence type="predicted"/>
<name>A0A833VXR1_9POAL</name>
<dbReference type="AlphaFoldDB" id="A0A833VXR1"/>
<evidence type="ECO:0000256" key="2">
    <source>
        <dbReference type="SAM" id="Phobius"/>
    </source>
</evidence>
<gene>
    <name evidence="3" type="ORF">FCM35_KLT19410</name>
</gene>